<evidence type="ECO:0000259" key="2">
    <source>
        <dbReference type="Pfam" id="PF08508"/>
    </source>
</evidence>
<proteinExistence type="predicted"/>
<gene>
    <name evidence="3" type="ORF">AMS68_001917</name>
</gene>
<feature type="compositionally biased region" description="Basic and acidic residues" evidence="1">
    <location>
        <begin position="176"/>
        <end position="185"/>
    </location>
</feature>
<dbReference type="AlphaFoldDB" id="A0A6H0XPJ2"/>
<dbReference type="GO" id="GO:0032933">
    <property type="term" value="P:SREBP signaling pathway"/>
    <property type="evidence" value="ECO:0007669"/>
    <property type="project" value="InterPro"/>
</dbReference>
<dbReference type="OrthoDB" id="5428737at2759"/>
<accession>A0A6H0XPJ2</accession>
<evidence type="ECO:0000313" key="3">
    <source>
        <dbReference type="EMBL" id="QIW96399.1"/>
    </source>
</evidence>
<reference evidence="3 4" key="1">
    <citation type="journal article" date="2016" name="Sci. Rep.">
        <title>Peltaster fructicola genome reveals evolution from an invasive phytopathogen to an ectophytic parasite.</title>
        <authorList>
            <person name="Xu C."/>
            <person name="Chen H."/>
            <person name="Gleason M.L."/>
            <person name="Xu J.R."/>
            <person name="Liu H."/>
            <person name="Zhang R."/>
            <person name="Sun G."/>
        </authorList>
    </citation>
    <scope>NUCLEOTIDE SEQUENCE [LARGE SCALE GENOMIC DNA]</scope>
    <source>
        <strain evidence="3 4">LNHT1506</strain>
    </source>
</reference>
<evidence type="ECO:0000256" key="1">
    <source>
        <dbReference type="SAM" id="MobiDB-lite"/>
    </source>
</evidence>
<dbReference type="GO" id="GO:0044695">
    <property type="term" value="C:Dsc E3 ubiquitin ligase complex"/>
    <property type="evidence" value="ECO:0007669"/>
    <property type="project" value="InterPro"/>
</dbReference>
<dbReference type="InterPro" id="IPR038967">
    <property type="entry name" value="Dsc4-like"/>
</dbReference>
<dbReference type="EMBL" id="CP051139">
    <property type="protein sequence ID" value="QIW96399.1"/>
    <property type="molecule type" value="Genomic_DNA"/>
</dbReference>
<dbReference type="InterPro" id="IPR013715">
    <property type="entry name" value="DUF1746"/>
</dbReference>
<keyword evidence="4" id="KW-1185">Reference proteome</keyword>
<dbReference type="GO" id="GO:0005783">
    <property type="term" value="C:endoplasmic reticulum"/>
    <property type="evidence" value="ECO:0007669"/>
    <property type="project" value="TreeGrafter"/>
</dbReference>
<feature type="region of interest" description="Disordered" evidence="1">
    <location>
        <begin position="176"/>
        <end position="202"/>
    </location>
</feature>
<evidence type="ECO:0000313" key="4">
    <source>
        <dbReference type="Proteomes" id="UP000503462"/>
    </source>
</evidence>
<dbReference type="Pfam" id="PF08508">
    <property type="entry name" value="DUF1746"/>
    <property type="match status" value="1"/>
</dbReference>
<dbReference type="PANTHER" id="PTHR39405">
    <property type="entry name" value="DSC E3 UBIQUITIN LIGASE COMPLEX SUBUNIT 4"/>
    <property type="match status" value="1"/>
</dbReference>
<organism evidence="3 4">
    <name type="scientific">Peltaster fructicola</name>
    <dbReference type="NCBI Taxonomy" id="286661"/>
    <lineage>
        <taxon>Eukaryota</taxon>
        <taxon>Fungi</taxon>
        <taxon>Dikarya</taxon>
        <taxon>Ascomycota</taxon>
        <taxon>Pezizomycotina</taxon>
        <taxon>Dothideomycetes</taxon>
        <taxon>Dothideomycetes incertae sedis</taxon>
        <taxon>Peltaster</taxon>
    </lineage>
</organism>
<feature type="region of interest" description="Disordered" evidence="1">
    <location>
        <begin position="1"/>
        <end position="23"/>
    </location>
</feature>
<protein>
    <recommendedName>
        <fullName evidence="2">DUF1746 domain-containing protein</fullName>
    </recommendedName>
</protein>
<feature type="compositionally biased region" description="Low complexity" evidence="1">
    <location>
        <begin position="7"/>
        <end position="23"/>
    </location>
</feature>
<feature type="domain" description="DUF1746" evidence="2">
    <location>
        <begin position="50"/>
        <end position="163"/>
    </location>
</feature>
<name>A0A6H0XPJ2_9PEZI</name>
<dbReference type="PANTHER" id="PTHR39405:SF1">
    <property type="entry name" value="DSC E3 UBIQUITIN LIGASE COMPLEX SUBUNIT 4"/>
    <property type="match status" value="1"/>
</dbReference>
<sequence length="308" mass="34249">MSDEPTTSHAAASSQQHAVSTTARLREQRKVNRDAFNRVRVLLLDDLIRNLDILVYAQLSAIYYLDCFIFRFVLRGMIQYLFLTPKPALFLAPPKPEPFVGAILGSNILCLMLHIFSQAPSAGEATRFYLHGGLIIDFIGQRGPTSKLLLVVMDLLVVTLQLIHLSAHVTKTKLLEEQSPRERRAQATTAQDLDSEERGVRRSTELAREQVQEGIQLQALNADGSTTAFTDNVMNDSEADEGETNAVLFDAVKNGQVVLADLNVTRTVKEQVIRFHKTPPETRRSAYSAHLAGRMAGLRLLTGRTAVR</sequence>
<dbReference type="Proteomes" id="UP000503462">
    <property type="component" value="Chromosome 1"/>
</dbReference>